<evidence type="ECO:0000259" key="4">
    <source>
        <dbReference type="Pfam" id="PF10342"/>
    </source>
</evidence>
<evidence type="ECO:0000256" key="1">
    <source>
        <dbReference type="ARBA" id="ARBA00022729"/>
    </source>
</evidence>
<feature type="region of interest" description="Disordered" evidence="2">
    <location>
        <begin position="154"/>
        <end position="230"/>
    </location>
</feature>
<feature type="signal peptide" evidence="3">
    <location>
        <begin position="1"/>
        <end position="18"/>
    </location>
</feature>
<sequence length="249" mass="24878">MTPFTILCFAFFACLIGAVPLEQRDVWIPPITSPKAGAVWRVGEKETVTWNTTNMPPDSRLTTTTGQIVLGFLNDDGENLMLNAPLAKGFKLRDGKAEITVPNVPLRDNYIVVVFGNSGNASPLITITGGTAQTSSAAASITAPIPITGTVITGGSSTTATSTPATSTSVTSSPSEPSSSPSEASSTPTSPVSSPSASATSPAATPPQSSASSGSALPAQATGNSASRIGASSSGLLIGSALLAVAALL</sequence>
<evidence type="ECO:0000256" key="3">
    <source>
        <dbReference type="SAM" id="SignalP"/>
    </source>
</evidence>
<evidence type="ECO:0000313" key="5">
    <source>
        <dbReference type="EMBL" id="KAL0961381.1"/>
    </source>
</evidence>
<keyword evidence="1 3" id="KW-0732">Signal</keyword>
<accession>A0ABR3K010</accession>
<feature type="domain" description="Yeast cell wall synthesis Kre9/Knh1-like N-terminal" evidence="4">
    <location>
        <begin position="33"/>
        <end position="115"/>
    </location>
</feature>
<dbReference type="InterPro" id="IPR052982">
    <property type="entry name" value="SRP1/TIP1-like"/>
</dbReference>
<evidence type="ECO:0000313" key="6">
    <source>
        <dbReference type="Proteomes" id="UP001556367"/>
    </source>
</evidence>
<comment type="caution">
    <text evidence="5">The sequence shown here is derived from an EMBL/GenBank/DDBJ whole genome shotgun (WGS) entry which is preliminary data.</text>
</comment>
<reference evidence="6" key="1">
    <citation type="submission" date="2024-06" db="EMBL/GenBank/DDBJ databases">
        <title>Multi-omics analyses provide insights into the biosynthesis of the anticancer antibiotic pleurotin in Hohenbuehelia grisea.</title>
        <authorList>
            <person name="Weaver J.A."/>
            <person name="Alberti F."/>
        </authorList>
    </citation>
    <scope>NUCLEOTIDE SEQUENCE [LARGE SCALE GENOMIC DNA]</scope>
    <source>
        <strain evidence="6">T-177</strain>
    </source>
</reference>
<gene>
    <name evidence="5" type="ORF">HGRIS_006335</name>
</gene>
<dbReference type="Pfam" id="PF10342">
    <property type="entry name" value="Kre9_KNH"/>
    <property type="match status" value="1"/>
</dbReference>
<keyword evidence="6" id="KW-1185">Reference proteome</keyword>
<evidence type="ECO:0000256" key="2">
    <source>
        <dbReference type="SAM" id="MobiDB-lite"/>
    </source>
</evidence>
<dbReference type="InterPro" id="IPR018466">
    <property type="entry name" value="Kre9/Knh1-like_N"/>
</dbReference>
<dbReference type="PANTHER" id="PTHR40633">
    <property type="entry name" value="MATRIX PROTEIN, PUTATIVE (AFU_ORTHOLOGUE AFUA_8G05410)-RELATED"/>
    <property type="match status" value="1"/>
</dbReference>
<name>A0ABR3K010_9AGAR</name>
<proteinExistence type="predicted"/>
<dbReference type="EMBL" id="JASNQZ010000001">
    <property type="protein sequence ID" value="KAL0961381.1"/>
    <property type="molecule type" value="Genomic_DNA"/>
</dbReference>
<dbReference type="PANTHER" id="PTHR40633:SF1">
    <property type="entry name" value="GPI ANCHORED SERINE-THREONINE RICH PROTEIN (AFU_ORTHOLOGUE AFUA_1G03630)"/>
    <property type="match status" value="1"/>
</dbReference>
<feature type="chain" id="PRO_5047365405" description="Yeast cell wall synthesis Kre9/Knh1-like N-terminal domain-containing protein" evidence="3">
    <location>
        <begin position="19"/>
        <end position="249"/>
    </location>
</feature>
<organism evidence="5 6">
    <name type="scientific">Hohenbuehelia grisea</name>
    <dbReference type="NCBI Taxonomy" id="104357"/>
    <lineage>
        <taxon>Eukaryota</taxon>
        <taxon>Fungi</taxon>
        <taxon>Dikarya</taxon>
        <taxon>Basidiomycota</taxon>
        <taxon>Agaricomycotina</taxon>
        <taxon>Agaricomycetes</taxon>
        <taxon>Agaricomycetidae</taxon>
        <taxon>Agaricales</taxon>
        <taxon>Pleurotineae</taxon>
        <taxon>Pleurotaceae</taxon>
        <taxon>Hohenbuehelia</taxon>
    </lineage>
</organism>
<dbReference type="Proteomes" id="UP001556367">
    <property type="component" value="Unassembled WGS sequence"/>
</dbReference>
<feature type="compositionally biased region" description="Low complexity" evidence="2">
    <location>
        <begin position="154"/>
        <end position="216"/>
    </location>
</feature>
<protein>
    <recommendedName>
        <fullName evidence="4">Yeast cell wall synthesis Kre9/Knh1-like N-terminal domain-containing protein</fullName>
    </recommendedName>
</protein>